<feature type="region of interest" description="Disordered" evidence="8">
    <location>
        <begin position="74"/>
        <end position="95"/>
    </location>
</feature>
<feature type="region of interest" description="Disordered" evidence="8">
    <location>
        <begin position="520"/>
        <end position="561"/>
    </location>
</feature>
<sequence>MAANNSSILALDEISFTNITSSMGPPQTFFEQLAGVPTLLFQNMDLLVLEIRIVFTALACIYIGSHGAIRRPPSAKLSKTGKNGEKNEAEERDDEHVQGMLPSDAILVPIFAGTVLIGLYYLIKWLEDPDLLNKILRVYFSTMSLASLGKLLADGLHFLTGFVFPTVWIGKDRRVYHIDSEKRGQWYTKVGTEDRVWDDEKKSPLPGPFSRLKLSDTTTKLLWEIRHFFLEEWTVRFVVHGIVNEKVKVKFNDIFGVVLAIGANVFYYTTDSTLISNILGYAFSYAGIIILSPTTFATGSAVLCGLFFYDIVMVFYTPYMVTVATKIDAPIKLVFEGPTRTSMLGLGDIVVPGIFIGLCLRFDHYMYYYRQRNLKAVELETEDASSGQLLTKKTTQQIVVKPEYVNPQGQWGDRFWGTKLTKILSPDATPALKASAFPKPYFHAALVGYLFAMVATLVMLLIFQHAQPALLYLVPGVVTSVWVTAAARGEIRELWDYTEDGSLDKTDVIVEVDGDGNIIKEVRSENEEGGKSDKKEGGDEKSIEAGDEPSDGTLTTEKTGKEKAERYPVFLLSIEAPAPYQLFKADS</sequence>
<dbReference type="STRING" id="363999.A0A439CSW2"/>
<feature type="transmembrane region" description="Helical" evidence="9">
    <location>
        <begin position="441"/>
        <end position="463"/>
    </location>
</feature>
<dbReference type="GO" id="GO:0006465">
    <property type="term" value="P:signal peptide processing"/>
    <property type="evidence" value="ECO:0007669"/>
    <property type="project" value="TreeGrafter"/>
</dbReference>
<evidence type="ECO:0000256" key="1">
    <source>
        <dbReference type="ARBA" id="ARBA00004477"/>
    </source>
</evidence>
<gene>
    <name evidence="10" type="ORF">EKO27_g9842</name>
</gene>
<dbReference type="SMART" id="SM00730">
    <property type="entry name" value="PSN"/>
    <property type="match status" value="1"/>
</dbReference>
<feature type="transmembrane region" description="Helical" evidence="9">
    <location>
        <begin position="105"/>
        <end position="123"/>
    </location>
</feature>
<dbReference type="PANTHER" id="PTHR12174:SF23">
    <property type="entry name" value="MINOR HISTOCOMPATIBILITY ANTIGEN H13"/>
    <property type="match status" value="1"/>
</dbReference>
<evidence type="ECO:0000256" key="4">
    <source>
        <dbReference type="ARBA" id="ARBA00022801"/>
    </source>
</evidence>
<evidence type="ECO:0000256" key="5">
    <source>
        <dbReference type="ARBA" id="ARBA00022824"/>
    </source>
</evidence>
<feature type="compositionally biased region" description="Basic and acidic residues" evidence="8">
    <location>
        <begin position="82"/>
        <end position="95"/>
    </location>
</feature>
<evidence type="ECO:0000256" key="9">
    <source>
        <dbReference type="SAM" id="Phobius"/>
    </source>
</evidence>
<feature type="compositionally biased region" description="Basic and acidic residues" evidence="8">
    <location>
        <begin position="520"/>
        <end position="544"/>
    </location>
</feature>
<evidence type="ECO:0000256" key="8">
    <source>
        <dbReference type="SAM" id="MobiDB-lite"/>
    </source>
</evidence>
<dbReference type="GO" id="GO:0098553">
    <property type="term" value="C:lumenal side of endoplasmic reticulum membrane"/>
    <property type="evidence" value="ECO:0007669"/>
    <property type="project" value="TreeGrafter"/>
</dbReference>
<dbReference type="Proteomes" id="UP000286045">
    <property type="component" value="Unassembled WGS sequence"/>
</dbReference>
<proteinExistence type="inferred from homology"/>
<dbReference type="InterPro" id="IPR006639">
    <property type="entry name" value="Preselin/SPP"/>
</dbReference>
<keyword evidence="3 9" id="KW-0812">Transmembrane</keyword>
<feature type="transmembrane region" description="Helical" evidence="9">
    <location>
        <begin position="301"/>
        <end position="321"/>
    </location>
</feature>
<dbReference type="EMBL" id="RYZI01000460">
    <property type="protein sequence ID" value="RWA05257.1"/>
    <property type="molecule type" value="Genomic_DNA"/>
</dbReference>
<name>A0A439CSW2_9PEZI</name>
<comment type="caution">
    <text evidence="10">The sequence shown here is derived from an EMBL/GenBank/DDBJ whole genome shotgun (WGS) entry which is preliminary data.</text>
</comment>
<accession>A0A439CSW2</accession>
<dbReference type="AlphaFoldDB" id="A0A439CSW2"/>
<feature type="transmembrane region" description="Helical" evidence="9">
    <location>
        <begin position="143"/>
        <end position="164"/>
    </location>
</feature>
<keyword evidence="7 9" id="KW-0472">Membrane</keyword>
<keyword evidence="5" id="KW-0256">Endoplasmic reticulum</keyword>
<evidence type="ECO:0000313" key="11">
    <source>
        <dbReference type="Proteomes" id="UP000286045"/>
    </source>
</evidence>
<keyword evidence="6 9" id="KW-1133">Transmembrane helix</keyword>
<dbReference type="GO" id="GO:0033619">
    <property type="term" value="P:membrane protein proteolysis"/>
    <property type="evidence" value="ECO:0007669"/>
    <property type="project" value="TreeGrafter"/>
</dbReference>
<protein>
    <recommendedName>
        <fullName evidence="12">Signal peptide peptidase</fullName>
    </recommendedName>
</protein>
<evidence type="ECO:0000256" key="7">
    <source>
        <dbReference type="ARBA" id="ARBA00023136"/>
    </source>
</evidence>
<feature type="transmembrane region" description="Helical" evidence="9">
    <location>
        <begin position="274"/>
        <end position="294"/>
    </location>
</feature>
<reference evidence="10 11" key="1">
    <citation type="submission" date="2018-12" db="EMBL/GenBank/DDBJ databases">
        <title>Draft genome sequence of Xylaria grammica IHI A82.</title>
        <authorList>
            <person name="Buettner E."/>
            <person name="Kellner H."/>
        </authorList>
    </citation>
    <scope>NUCLEOTIDE SEQUENCE [LARGE SCALE GENOMIC DNA]</scope>
    <source>
        <strain evidence="10 11">IHI A82</strain>
    </source>
</reference>
<dbReference type="PANTHER" id="PTHR12174">
    <property type="entry name" value="SIGNAL PEPTIDE PEPTIDASE"/>
    <property type="match status" value="1"/>
</dbReference>
<evidence type="ECO:0000256" key="2">
    <source>
        <dbReference type="ARBA" id="ARBA00006859"/>
    </source>
</evidence>
<dbReference type="GO" id="GO:0098554">
    <property type="term" value="C:cytoplasmic side of endoplasmic reticulum membrane"/>
    <property type="evidence" value="ECO:0007669"/>
    <property type="project" value="TreeGrafter"/>
</dbReference>
<dbReference type="Pfam" id="PF04258">
    <property type="entry name" value="Peptidase_A22B"/>
    <property type="match status" value="1"/>
</dbReference>
<evidence type="ECO:0000256" key="6">
    <source>
        <dbReference type="ARBA" id="ARBA00022989"/>
    </source>
</evidence>
<feature type="transmembrane region" description="Helical" evidence="9">
    <location>
        <begin position="46"/>
        <end position="69"/>
    </location>
</feature>
<feature type="transmembrane region" description="Helical" evidence="9">
    <location>
        <begin position="341"/>
        <end position="362"/>
    </location>
</feature>
<keyword evidence="11" id="KW-1185">Reference proteome</keyword>
<feature type="transmembrane region" description="Helical" evidence="9">
    <location>
        <begin position="251"/>
        <end position="268"/>
    </location>
</feature>
<comment type="similarity">
    <text evidence="2">Belongs to the peptidase A22B family.</text>
</comment>
<evidence type="ECO:0008006" key="12">
    <source>
        <dbReference type="Google" id="ProtNLM"/>
    </source>
</evidence>
<organism evidence="10 11">
    <name type="scientific">Xylaria grammica</name>
    <dbReference type="NCBI Taxonomy" id="363999"/>
    <lineage>
        <taxon>Eukaryota</taxon>
        <taxon>Fungi</taxon>
        <taxon>Dikarya</taxon>
        <taxon>Ascomycota</taxon>
        <taxon>Pezizomycotina</taxon>
        <taxon>Sordariomycetes</taxon>
        <taxon>Xylariomycetidae</taxon>
        <taxon>Xylariales</taxon>
        <taxon>Xylariaceae</taxon>
        <taxon>Xylaria</taxon>
    </lineage>
</organism>
<evidence type="ECO:0000313" key="10">
    <source>
        <dbReference type="EMBL" id="RWA05257.1"/>
    </source>
</evidence>
<dbReference type="InterPro" id="IPR007369">
    <property type="entry name" value="Peptidase_A22B_SPP"/>
</dbReference>
<dbReference type="GO" id="GO:0042500">
    <property type="term" value="F:aspartic endopeptidase activity, intramembrane cleaving"/>
    <property type="evidence" value="ECO:0007669"/>
    <property type="project" value="InterPro"/>
</dbReference>
<comment type="subcellular location">
    <subcellularLocation>
        <location evidence="1">Endoplasmic reticulum membrane</location>
        <topology evidence="1">Multi-pass membrane protein</topology>
    </subcellularLocation>
</comment>
<keyword evidence="4" id="KW-0378">Hydrolase</keyword>
<evidence type="ECO:0000256" key="3">
    <source>
        <dbReference type="ARBA" id="ARBA00022692"/>
    </source>
</evidence>